<reference evidence="1" key="1">
    <citation type="journal article" date="2015" name="Nature">
        <title>Complex archaea that bridge the gap between prokaryotes and eukaryotes.</title>
        <authorList>
            <person name="Spang A."/>
            <person name="Saw J.H."/>
            <person name="Jorgensen S.L."/>
            <person name="Zaremba-Niedzwiedzka K."/>
            <person name="Martijn J."/>
            <person name="Lind A.E."/>
            <person name="van Eijk R."/>
            <person name="Schleper C."/>
            <person name="Guy L."/>
            <person name="Ettema T.J."/>
        </authorList>
    </citation>
    <scope>NUCLEOTIDE SEQUENCE</scope>
</reference>
<comment type="caution">
    <text evidence="1">The sequence shown here is derived from an EMBL/GenBank/DDBJ whole genome shotgun (WGS) entry which is preliminary data.</text>
</comment>
<evidence type="ECO:0008006" key="2">
    <source>
        <dbReference type="Google" id="ProtNLM"/>
    </source>
</evidence>
<organism evidence="1">
    <name type="scientific">marine sediment metagenome</name>
    <dbReference type="NCBI Taxonomy" id="412755"/>
    <lineage>
        <taxon>unclassified sequences</taxon>
        <taxon>metagenomes</taxon>
        <taxon>ecological metagenomes</taxon>
    </lineage>
</organism>
<name>A0A0F9B211_9ZZZZ</name>
<proteinExistence type="predicted"/>
<gene>
    <name evidence="1" type="ORF">LCGC14_2842190</name>
</gene>
<protein>
    <recommendedName>
        <fullName evidence="2">Peptidase MA-like domain-containing protein</fullName>
    </recommendedName>
</protein>
<feature type="non-terminal residue" evidence="1">
    <location>
        <position position="325"/>
    </location>
</feature>
<dbReference type="EMBL" id="LAZR01054432">
    <property type="protein sequence ID" value="KKK78576.1"/>
    <property type="molecule type" value="Genomic_DNA"/>
</dbReference>
<accession>A0A0F9B211</accession>
<dbReference type="AlphaFoldDB" id="A0A0F9B211"/>
<sequence>MFLLVAAVAVSFTYRYKNSGLFDKGVDLIEMDVRGYDGSNPLVILDTQLITKHYNIHTDIDFDRLDYYEKFFEGFYEYFDREVFKITNPERLEVYLFNDIKYYEPFAKYLCGPNFTPYGFYFPGRNVTVINADTGFGVITHEIVHHFEYCAFEEEKAEWIYEGISTFFEKFIGHFDEAGDLHVTFGYFSNMRLPQTIENQDVFDLLTLFTHRGISQAHIRSFMMFLHKQGKFYEFARAVSQTKNDPYGLIALGEVYGCPYDEVAKEVQQQWEEWVRSLRTDNEVFLVEESFVKTCQEWDKWWSENQHRLYFSEDQQIYRVKEEHI</sequence>
<evidence type="ECO:0000313" key="1">
    <source>
        <dbReference type="EMBL" id="KKK78576.1"/>
    </source>
</evidence>